<protein>
    <submittedName>
        <fullName evidence="2">Major membrane immunogen (Membrane-anchored lipoprotein)</fullName>
    </submittedName>
</protein>
<sequence length="276" mass="29650">MKKITLVLLVFSVLLFSCSKEEKPAAETKAVAEMPSYKDGVYFAQEDEFSGSGWKYNVTLEVKDGKIVKAVWNGANINAGKDKVSVSKDGEYGMVEKGGASAPWFEQAAAAEVYLLKTQDPASVNYVDEDGHTDSFSGASIHVIEFFSLAEEALAAGPVGYGPYKDGVYHAEQPAFDHGYKYFADITVISGYIVAINLDALAEDGGTNKAQRSMDGEYGMVENGGASAPWFEQAAAIENNFLATQDINMPDAVSGATIGLDPFYELVNEALANARK</sequence>
<feature type="signal peptide" evidence="1">
    <location>
        <begin position="1"/>
        <end position="19"/>
    </location>
</feature>
<dbReference type="EMBL" id="JACHGJ010000003">
    <property type="protein sequence ID" value="MBB6480419.1"/>
    <property type="molecule type" value="Genomic_DNA"/>
</dbReference>
<name>A0A841RBZ9_9SPIO</name>
<evidence type="ECO:0000256" key="1">
    <source>
        <dbReference type="SAM" id="SignalP"/>
    </source>
</evidence>
<evidence type="ECO:0000313" key="2">
    <source>
        <dbReference type="EMBL" id="MBB6480419.1"/>
    </source>
</evidence>
<dbReference type="PROSITE" id="PS51257">
    <property type="entry name" value="PROKAR_LIPOPROTEIN"/>
    <property type="match status" value="1"/>
</dbReference>
<keyword evidence="2" id="KW-0449">Lipoprotein</keyword>
<keyword evidence="3" id="KW-1185">Reference proteome</keyword>
<dbReference type="RefSeq" id="WP_184746624.1">
    <property type="nucleotide sequence ID" value="NZ_JACHGJ010000003.1"/>
</dbReference>
<gene>
    <name evidence="2" type="ORF">HNR50_002082</name>
</gene>
<keyword evidence="1" id="KW-0732">Signal</keyword>
<dbReference type="Proteomes" id="UP000587760">
    <property type="component" value="Unassembled WGS sequence"/>
</dbReference>
<organism evidence="2 3">
    <name type="scientific">Spirochaeta isovalerica</name>
    <dbReference type="NCBI Taxonomy" id="150"/>
    <lineage>
        <taxon>Bacteria</taxon>
        <taxon>Pseudomonadati</taxon>
        <taxon>Spirochaetota</taxon>
        <taxon>Spirochaetia</taxon>
        <taxon>Spirochaetales</taxon>
        <taxon>Spirochaetaceae</taxon>
        <taxon>Spirochaeta</taxon>
    </lineage>
</organism>
<reference evidence="2 3" key="1">
    <citation type="submission" date="2020-08" db="EMBL/GenBank/DDBJ databases">
        <title>Genomic Encyclopedia of Type Strains, Phase IV (KMG-IV): sequencing the most valuable type-strain genomes for metagenomic binning, comparative biology and taxonomic classification.</title>
        <authorList>
            <person name="Goeker M."/>
        </authorList>
    </citation>
    <scope>NUCLEOTIDE SEQUENCE [LARGE SCALE GENOMIC DNA]</scope>
    <source>
        <strain evidence="2 3">DSM 2461</strain>
    </source>
</reference>
<evidence type="ECO:0000313" key="3">
    <source>
        <dbReference type="Proteomes" id="UP000587760"/>
    </source>
</evidence>
<accession>A0A841RBZ9</accession>
<comment type="caution">
    <text evidence="2">The sequence shown here is derived from an EMBL/GenBank/DDBJ whole genome shotgun (WGS) entry which is preliminary data.</text>
</comment>
<feature type="chain" id="PRO_5032582870" evidence="1">
    <location>
        <begin position="20"/>
        <end position="276"/>
    </location>
</feature>
<dbReference type="Gene3D" id="3.90.1010.20">
    <property type="match status" value="2"/>
</dbReference>
<proteinExistence type="predicted"/>
<dbReference type="AlphaFoldDB" id="A0A841RBZ9"/>